<proteinExistence type="predicted"/>
<feature type="domain" description="IraD/Gp25-like" evidence="1">
    <location>
        <begin position="19"/>
        <end position="96"/>
    </location>
</feature>
<dbReference type="Gene3D" id="3.10.450.40">
    <property type="match status" value="1"/>
</dbReference>
<dbReference type="KEGG" id="pbro:HOP40_20955"/>
<gene>
    <name evidence="2" type="ORF">HOP40_20955</name>
</gene>
<evidence type="ECO:0000259" key="1">
    <source>
        <dbReference type="Pfam" id="PF04965"/>
    </source>
</evidence>
<accession>A0A6M6JUS5</accession>
<dbReference type="InterPro" id="IPR007048">
    <property type="entry name" value="IraD/Gp25-like"/>
</dbReference>
<organism evidence="2 3">
    <name type="scientific">Pseudonocardia broussonetiae</name>
    <dbReference type="NCBI Taxonomy" id="2736640"/>
    <lineage>
        <taxon>Bacteria</taxon>
        <taxon>Bacillati</taxon>
        <taxon>Actinomycetota</taxon>
        <taxon>Actinomycetes</taxon>
        <taxon>Pseudonocardiales</taxon>
        <taxon>Pseudonocardiaceae</taxon>
        <taxon>Pseudonocardia</taxon>
    </lineage>
</organism>
<dbReference type="Pfam" id="PF04965">
    <property type="entry name" value="GPW_gp25"/>
    <property type="match status" value="1"/>
</dbReference>
<reference evidence="2 3" key="1">
    <citation type="submission" date="2020-05" db="EMBL/GenBank/DDBJ databases">
        <authorList>
            <person name="Mo P."/>
        </authorList>
    </citation>
    <scope>NUCLEOTIDE SEQUENCE [LARGE SCALE GENOMIC DNA]</scope>
    <source>
        <strain evidence="2 3">Gen01</strain>
    </source>
</reference>
<evidence type="ECO:0000313" key="3">
    <source>
        <dbReference type="Proteomes" id="UP000505377"/>
    </source>
</evidence>
<dbReference type="AlphaFoldDB" id="A0A6M6JUS5"/>
<keyword evidence="3" id="KW-1185">Reference proteome</keyword>
<sequence>MHLDASGATAATDRAGWLRDLVAQVLFTAPGERVHRPELGSGLLQLTFAGASPELASTVQFLVQGSLQQWLSHLIDIESVQVDVEDAQVTVQVVYAERRTGQRFAEAFQTSTFGAGP</sequence>
<dbReference type="Proteomes" id="UP000505377">
    <property type="component" value="Chromosome"/>
</dbReference>
<dbReference type="EMBL" id="CP053564">
    <property type="protein sequence ID" value="QJY50786.1"/>
    <property type="molecule type" value="Genomic_DNA"/>
</dbReference>
<evidence type="ECO:0000313" key="2">
    <source>
        <dbReference type="EMBL" id="QJY50786.1"/>
    </source>
</evidence>
<protein>
    <submittedName>
        <fullName evidence="2">GPW/gp25 family protein</fullName>
    </submittedName>
</protein>
<dbReference type="SUPFAM" id="SSF160719">
    <property type="entry name" value="gpW/gp25-like"/>
    <property type="match status" value="1"/>
</dbReference>
<name>A0A6M6JUS5_9PSEU</name>